<dbReference type="AlphaFoldDB" id="A0AAV7TGU9"/>
<evidence type="ECO:0000313" key="2">
    <source>
        <dbReference type="EMBL" id="KAJ1175797.1"/>
    </source>
</evidence>
<comment type="caution">
    <text evidence="2">The sequence shown here is derived from an EMBL/GenBank/DDBJ whole genome shotgun (WGS) entry which is preliminary data.</text>
</comment>
<evidence type="ECO:0000256" key="1">
    <source>
        <dbReference type="SAM" id="MobiDB-lite"/>
    </source>
</evidence>
<gene>
    <name evidence="2" type="ORF">NDU88_001082</name>
</gene>
<proteinExistence type="predicted"/>
<feature type="region of interest" description="Disordered" evidence="1">
    <location>
        <begin position="1"/>
        <end position="59"/>
    </location>
</feature>
<evidence type="ECO:0000313" key="3">
    <source>
        <dbReference type="Proteomes" id="UP001066276"/>
    </source>
</evidence>
<keyword evidence="3" id="KW-1185">Reference proteome</keyword>
<reference evidence="2" key="1">
    <citation type="journal article" date="2022" name="bioRxiv">
        <title>Sequencing and chromosome-scale assembly of the giantPleurodeles waltlgenome.</title>
        <authorList>
            <person name="Brown T."/>
            <person name="Elewa A."/>
            <person name="Iarovenko S."/>
            <person name="Subramanian E."/>
            <person name="Araus A.J."/>
            <person name="Petzold A."/>
            <person name="Susuki M."/>
            <person name="Suzuki K.-i.T."/>
            <person name="Hayashi T."/>
            <person name="Toyoda A."/>
            <person name="Oliveira C."/>
            <person name="Osipova E."/>
            <person name="Leigh N.D."/>
            <person name="Simon A."/>
            <person name="Yun M.H."/>
        </authorList>
    </citation>
    <scope>NUCLEOTIDE SEQUENCE</scope>
    <source>
        <strain evidence="2">20211129_DDA</strain>
        <tissue evidence="2">Liver</tissue>
    </source>
</reference>
<organism evidence="2 3">
    <name type="scientific">Pleurodeles waltl</name>
    <name type="common">Iberian ribbed newt</name>
    <dbReference type="NCBI Taxonomy" id="8319"/>
    <lineage>
        <taxon>Eukaryota</taxon>
        <taxon>Metazoa</taxon>
        <taxon>Chordata</taxon>
        <taxon>Craniata</taxon>
        <taxon>Vertebrata</taxon>
        <taxon>Euteleostomi</taxon>
        <taxon>Amphibia</taxon>
        <taxon>Batrachia</taxon>
        <taxon>Caudata</taxon>
        <taxon>Salamandroidea</taxon>
        <taxon>Salamandridae</taxon>
        <taxon>Pleurodelinae</taxon>
        <taxon>Pleurodeles</taxon>
    </lineage>
</organism>
<sequence length="117" mass="11905">MSGPGPNGSGPRPLYGPERPEILISIGIHRGPALPSGSPGTSEWGQRPGATAAARGPPTRSLARFASLLRAAASIGKKGRRSPPTPGGSTQPKARAGTAAKAQRLRSLIWTAVPALQ</sequence>
<accession>A0AAV7TGU9</accession>
<feature type="compositionally biased region" description="Low complexity" evidence="1">
    <location>
        <begin position="47"/>
        <end position="59"/>
    </location>
</feature>
<feature type="region of interest" description="Disordered" evidence="1">
    <location>
        <begin position="72"/>
        <end position="101"/>
    </location>
</feature>
<protein>
    <submittedName>
        <fullName evidence="2">Uncharacterized protein</fullName>
    </submittedName>
</protein>
<dbReference type="Proteomes" id="UP001066276">
    <property type="component" value="Chromosome 3_2"/>
</dbReference>
<dbReference type="EMBL" id="JANPWB010000006">
    <property type="protein sequence ID" value="KAJ1175797.1"/>
    <property type="molecule type" value="Genomic_DNA"/>
</dbReference>
<name>A0AAV7TGU9_PLEWA</name>